<gene>
    <name evidence="7" type="ORF">DW042_22630</name>
    <name evidence="6" type="ORF">LD004_12085</name>
</gene>
<dbReference type="RefSeq" id="WP_022274899.1">
    <property type="nucleotide sequence ID" value="NZ_BAABZH010000001.1"/>
</dbReference>
<dbReference type="EMBL" id="JAIWYE010000023">
    <property type="protein sequence ID" value="MCA4704357.1"/>
    <property type="molecule type" value="Genomic_DNA"/>
</dbReference>
<reference evidence="6" key="2">
    <citation type="submission" date="2023-08" db="EMBL/GenBank/DDBJ databases">
        <title>Mucin Metabolism Genes Underlie the Key Renovations of Bacteroides xylanisolvens Genomes in Captive Great Apes.</title>
        <authorList>
            <person name="Nishida A.H."/>
        </authorList>
    </citation>
    <scope>NUCLEOTIDE SEQUENCE</scope>
    <source>
        <strain evidence="6">P13.H9</strain>
    </source>
</reference>
<dbReference type="Pfam" id="PF03544">
    <property type="entry name" value="TonB_C"/>
    <property type="match status" value="1"/>
</dbReference>
<evidence type="ECO:0000256" key="2">
    <source>
        <dbReference type="ARBA" id="ARBA00022692"/>
    </source>
</evidence>
<dbReference type="SUPFAM" id="SSF74653">
    <property type="entry name" value="TolA/TonB C-terminal domain"/>
    <property type="match status" value="1"/>
</dbReference>
<proteinExistence type="predicted"/>
<dbReference type="NCBIfam" id="TIGR01352">
    <property type="entry name" value="tonB_Cterm"/>
    <property type="match status" value="1"/>
</dbReference>
<evidence type="ECO:0000256" key="1">
    <source>
        <dbReference type="ARBA" id="ARBA00004167"/>
    </source>
</evidence>
<sequence length="233" mass="25821">MNYEMKSLKTGMKNAILWLSLVLLLVMVAYSSGKAQNCVDKTSVNTIIMSGMKNDTVIISQIKTDSLHNNGSCCSNNMQVVFTYLGKHIDYLPKAIDNKVEGDIIVGFTMTKNGEVANGRIIKGLYSDLNEEVLRAIKEIPKCEPIKEDMDYRVTMNFNLSDGTLVFKPKMSIIGVETSNAKLSVKRMDGKNYGSMIVYGESGMGEDSVVIKTMSVRVSDMDNSIITIDKKNK</sequence>
<keyword evidence="2" id="KW-0812">Transmembrane</keyword>
<evidence type="ECO:0000256" key="4">
    <source>
        <dbReference type="ARBA" id="ARBA00023136"/>
    </source>
</evidence>
<reference evidence="7 8" key="1">
    <citation type="submission" date="2018-08" db="EMBL/GenBank/DDBJ databases">
        <title>A genome reference for cultivated species of the human gut microbiota.</title>
        <authorList>
            <person name="Zou Y."/>
            <person name="Xue W."/>
            <person name="Luo G."/>
        </authorList>
    </citation>
    <scope>NUCLEOTIDE SEQUENCE [LARGE SCALE GENOMIC DNA]</scope>
    <source>
        <strain evidence="7 8">AF39-6AC</strain>
    </source>
</reference>
<comment type="caution">
    <text evidence="7">The sequence shown here is derived from an EMBL/GenBank/DDBJ whole genome shotgun (WGS) entry which is preliminary data.</text>
</comment>
<evidence type="ECO:0000313" key="6">
    <source>
        <dbReference type="EMBL" id="MCA4704357.1"/>
    </source>
</evidence>
<organism evidence="7 8">
    <name type="scientific">Bacteroides xylanisolvens</name>
    <dbReference type="NCBI Taxonomy" id="371601"/>
    <lineage>
        <taxon>Bacteria</taxon>
        <taxon>Pseudomonadati</taxon>
        <taxon>Bacteroidota</taxon>
        <taxon>Bacteroidia</taxon>
        <taxon>Bacteroidales</taxon>
        <taxon>Bacteroidaceae</taxon>
        <taxon>Bacteroides</taxon>
    </lineage>
</organism>
<keyword evidence="4" id="KW-0472">Membrane</keyword>
<keyword evidence="3" id="KW-1133">Transmembrane helix</keyword>
<accession>A0A1Y4V177</accession>
<evidence type="ECO:0000313" key="8">
    <source>
        <dbReference type="Proteomes" id="UP000284417"/>
    </source>
</evidence>
<dbReference type="InterPro" id="IPR006260">
    <property type="entry name" value="TonB/TolA_C"/>
</dbReference>
<dbReference type="InterPro" id="IPR037682">
    <property type="entry name" value="TonB_C"/>
</dbReference>
<evidence type="ECO:0000259" key="5">
    <source>
        <dbReference type="Pfam" id="PF03544"/>
    </source>
</evidence>
<dbReference type="GO" id="GO:0055085">
    <property type="term" value="P:transmembrane transport"/>
    <property type="evidence" value="ECO:0007669"/>
    <property type="project" value="InterPro"/>
</dbReference>
<dbReference type="EMBL" id="QROC01000048">
    <property type="protein sequence ID" value="RHK90002.1"/>
    <property type="molecule type" value="Genomic_DNA"/>
</dbReference>
<dbReference type="Proteomes" id="UP000284417">
    <property type="component" value="Unassembled WGS sequence"/>
</dbReference>
<dbReference type="GO" id="GO:0016020">
    <property type="term" value="C:membrane"/>
    <property type="evidence" value="ECO:0007669"/>
    <property type="project" value="UniProtKB-SubCell"/>
</dbReference>
<protein>
    <submittedName>
        <fullName evidence="6">Energy transducer TonB</fullName>
    </submittedName>
    <submittedName>
        <fullName evidence="7">TonB family protein</fullName>
    </submittedName>
</protein>
<evidence type="ECO:0000256" key="3">
    <source>
        <dbReference type="ARBA" id="ARBA00022989"/>
    </source>
</evidence>
<name>A0A1Y4V177_9BACE</name>
<feature type="domain" description="TonB C-terminal" evidence="5">
    <location>
        <begin position="88"/>
        <end position="159"/>
    </location>
</feature>
<comment type="subcellular location">
    <subcellularLocation>
        <location evidence="1">Membrane</location>
        <topology evidence="1">Single-pass membrane protein</topology>
    </subcellularLocation>
</comment>
<dbReference type="AlphaFoldDB" id="A0A1Y4V177"/>
<dbReference type="Proteomes" id="UP001198461">
    <property type="component" value="Unassembled WGS sequence"/>
</dbReference>
<dbReference type="Gene3D" id="3.30.1150.10">
    <property type="match status" value="1"/>
</dbReference>
<evidence type="ECO:0000313" key="7">
    <source>
        <dbReference type="EMBL" id="RHK90002.1"/>
    </source>
</evidence>